<evidence type="ECO:0000313" key="2">
    <source>
        <dbReference type="EMBL" id="QQP41627.1"/>
    </source>
</evidence>
<dbReference type="OrthoDB" id="1732493at2759"/>
<feature type="region of interest" description="Disordered" evidence="1">
    <location>
        <begin position="1"/>
        <end position="21"/>
    </location>
</feature>
<protein>
    <submittedName>
        <fullName evidence="2">Cyclindependent kinase 17like</fullName>
    </submittedName>
</protein>
<feature type="compositionally biased region" description="Low complexity" evidence="1">
    <location>
        <begin position="1"/>
        <end position="16"/>
    </location>
</feature>
<keyword evidence="2" id="KW-0808">Transferase</keyword>
<organism evidence="2 3">
    <name type="scientific">Caligus rogercresseyi</name>
    <name type="common">Sea louse</name>
    <dbReference type="NCBI Taxonomy" id="217165"/>
    <lineage>
        <taxon>Eukaryota</taxon>
        <taxon>Metazoa</taxon>
        <taxon>Ecdysozoa</taxon>
        <taxon>Arthropoda</taxon>
        <taxon>Crustacea</taxon>
        <taxon>Multicrustacea</taxon>
        <taxon>Hexanauplia</taxon>
        <taxon>Copepoda</taxon>
        <taxon>Siphonostomatoida</taxon>
        <taxon>Caligidae</taxon>
        <taxon>Caligus</taxon>
    </lineage>
</organism>
<accession>A0A7T8H174</accession>
<evidence type="ECO:0000313" key="3">
    <source>
        <dbReference type="Proteomes" id="UP000595437"/>
    </source>
</evidence>
<gene>
    <name evidence="2" type="ORF">FKW44_016058</name>
</gene>
<feature type="non-terminal residue" evidence="2">
    <location>
        <position position="114"/>
    </location>
</feature>
<evidence type="ECO:0000256" key="1">
    <source>
        <dbReference type="SAM" id="MobiDB-lite"/>
    </source>
</evidence>
<keyword evidence="2" id="KW-0418">Kinase</keyword>
<sequence length="114" mass="12795">NSSSNNGQVNSQNAASRKLSNQEEINNGSLFPRILSCRITSLRSKATRRQSLSEIGFGKMDTYTKLDKLGEVIKKGRIDYYLMKIQSSFSLAPGTFFTESEKNRIHSKDGKETI</sequence>
<reference evidence="3" key="1">
    <citation type="submission" date="2021-01" db="EMBL/GenBank/DDBJ databases">
        <title>Caligus Genome Assembly.</title>
        <authorList>
            <person name="Gallardo-Escarate C."/>
        </authorList>
    </citation>
    <scope>NUCLEOTIDE SEQUENCE [LARGE SCALE GENOMIC DNA]</scope>
</reference>
<dbReference type="EMBL" id="CP045900">
    <property type="protein sequence ID" value="QQP41627.1"/>
    <property type="molecule type" value="Genomic_DNA"/>
</dbReference>
<dbReference type="Proteomes" id="UP000595437">
    <property type="component" value="Chromosome 11"/>
</dbReference>
<keyword evidence="3" id="KW-1185">Reference proteome</keyword>
<dbReference type="AlphaFoldDB" id="A0A7T8H174"/>
<dbReference type="GO" id="GO:0016301">
    <property type="term" value="F:kinase activity"/>
    <property type="evidence" value="ECO:0007669"/>
    <property type="project" value="UniProtKB-KW"/>
</dbReference>
<name>A0A7T8H174_CALRO</name>
<proteinExistence type="predicted"/>